<sequence>MLLATARAGNVIGGGDWAADRLVPDLIRAAGKGEVEPLRSPDAVRPWQHVLEPLSGYLELGRRLFAGERECASAWNFGPAEEEAVTVGEAAALLKRHWPKVEFRFAPPPDAPHEAKLLRLDCGKAERELGWRGVWSTEEAFRRTAGWYRNYYETGRIDTEADIAAYCADAARKGLIWTK</sequence>
<gene>
    <name evidence="1" type="primary">rfbG_9</name>
    <name evidence="1" type="ORF">SDC9_166433</name>
</gene>
<organism evidence="1">
    <name type="scientific">bioreactor metagenome</name>
    <dbReference type="NCBI Taxonomy" id="1076179"/>
    <lineage>
        <taxon>unclassified sequences</taxon>
        <taxon>metagenomes</taxon>
        <taxon>ecological metagenomes</taxon>
    </lineage>
</organism>
<dbReference type="InterPro" id="IPR036291">
    <property type="entry name" value="NAD(P)-bd_dom_sf"/>
</dbReference>
<accession>A0A645FX26</accession>
<comment type="caution">
    <text evidence="1">The sequence shown here is derived from an EMBL/GenBank/DDBJ whole genome shotgun (WGS) entry which is preliminary data.</text>
</comment>
<dbReference type="EC" id="4.2.1.45" evidence="1"/>
<keyword evidence="1" id="KW-0456">Lyase</keyword>
<evidence type="ECO:0000313" key="1">
    <source>
        <dbReference type="EMBL" id="MPN19067.1"/>
    </source>
</evidence>
<dbReference type="SUPFAM" id="SSF51735">
    <property type="entry name" value="NAD(P)-binding Rossmann-fold domains"/>
    <property type="match status" value="1"/>
</dbReference>
<dbReference type="AlphaFoldDB" id="A0A645FX26"/>
<dbReference type="Gene3D" id="3.90.25.10">
    <property type="entry name" value="UDP-galactose 4-epimerase, domain 1"/>
    <property type="match status" value="1"/>
</dbReference>
<dbReference type="EMBL" id="VSSQ01066548">
    <property type="protein sequence ID" value="MPN19067.1"/>
    <property type="molecule type" value="Genomic_DNA"/>
</dbReference>
<name>A0A645FX26_9ZZZZ</name>
<dbReference type="GO" id="GO:0047733">
    <property type="term" value="F:CDP-glucose 4,6-dehydratase activity"/>
    <property type="evidence" value="ECO:0007669"/>
    <property type="project" value="UniProtKB-EC"/>
</dbReference>
<protein>
    <submittedName>
        <fullName evidence="1">CDP-glucose 4,6-dehydratase</fullName>
        <ecNumber evidence="1">4.2.1.45</ecNumber>
    </submittedName>
</protein>
<reference evidence="1" key="1">
    <citation type="submission" date="2019-08" db="EMBL/GenBank/DDBJ databases">
        <authorList>
            <person name="Kucharzyk K."/>
            <person name="Murdoch R.W."/>
            <person name="Higgins S."/>
            <person name="Loffler F."/>
        </authorList>
    </citation>
    <scope>NUCLEOTIDE SEQUENCE</scope>
</reference>
<proteinExistence type="predicted"/>